<feature type="domain" description="Release factor glutamine methyltransferase N-terminal" evidence="7">
    <location>
        <begin position="5"/>
        <end position="75"/>
    </location>
</feature>
<accession>A0A328UP01</accession>
<dbReference type="InterPro" id="IPR029063">
    <property type="entry name" value="SAM-dependent_MTases_sf"/>
</dbReference>
<dbReference type="Pfam" id="PF05175">
    <property type="entry name" value="MTS"/>
    <property type="match status" value="1"/>
</dbReference>
<dbReference type="AlphaFoldDB" id="A0A328UP01"/>
<dbReference type="CDD" id="cd02440">
    <property type="entry name" value="AdoMet_MTases"/>
    <property type="match status" value="1"/>
</dbReference>
<evidence type="ECO:0000256" key="2">
    <source>
        <dbReference type="ARBA" id="ARBA00022603"/>
    </source>
</evidence>
<dbReference type="GO" id="GO:0032259">
    <property type="term" value="P:methylation"/>
    <property type="evidence" value="ECO:0007669"/>
    <property type="project" value="UniProtKB-KW"/>
</dbReference>
<keyword evidence="2 8" id="KW-0489">Methyltransferase</keyword>
<dbReference type="NCBIfam" id="TIGR00536">
    <property type="entry name" value="hemK_fam"/>
    <property type="match status" value="1"/>
</dbReference>
<gene>
    <name evidence="8" type="primary">prmC</name>
    <name evidence="8" type="ORF">DPQ25_03930</name>
</gene>
<dbReference type="EMBL" id="QLYR01000001">
    <property type="protein sequence ID" value="RAQ30645.1"/>
    <property type="molecule type" value="Genomic_DNA"/>
</dbReference>
<dbReference type="InterPro" id="IPR004556">
    <property type="entry name" value="HemK-like"/>
</dbReference>
<dbReference type="PANTHER" id="PTHR18895:SF74">
    <property type="entry name" value="MTRF1L RELEASE FACTOR GLUTAMINE METHYLTRANSFERASE"/>
    <property type="match status" value="1"/>
</dbReference>
<dbReference type="RefSeq" id="WP_112331840.1">
    <property type="nucleotide sequence ID" value="NZ_QLYR01000001.1"/>
</dbReference>
<dbReference type="PANTHER" id="PTHR18895">
    <property type="entry name" value="HEMK METHYLTRANSFERASE"/>
    <property type="match status" value="1"/>
</dbReference>
<dbReference type="PROSITE" id="PS00092">
    <property type="entry name" value="N6_MTASE"/>
    <property type="match status" value="1"/>
</dbReference>
<dbReference type="GO" id="GO:0102559">
    <property type="term" value="F:peptide chain release factor N(5)-glutamine methyltransferase activity"/>
    <property type="evidence" value="ECO:0007669"/>
    <property type="project" value="UniProtKB-EC"/>
</dbReference>
<evidence type="ECO:0000259" key="6">
    <source>
        <dbReference type="Pfam" id="PF05175"/>
    </source>
</evidence>
<keyword evidence="9" id="KW-1185">Reference proteome</keyword>
<feature type="domain" description="Methyltransferase small" evidence="6">
    <location>
        <begin position="104"/>
        <end position="203"/>
    </location>
</feature>
<protein>
    <recommendedName>
        <fullName evidence="1">peptide chain release factor N(5)-glutamine methyltransferase</fullName>
        <ecNumber evidence="1">2.1.1.297</ecNumber>
    </recommendedName>
</protein>
<evidence type="ECO:0000256" key="3">
    <source>
        <dbReference type="ARBA" id="ARBA00022679"/>
    </source>
</evidence>
<dbReference type="InterPro" id="IPR050320">
    <property type="entry name" value="N5-glutamine_MTase"/>
</dbReference>
<dbReference type="Proteomes" id="UP000249377">
    <property type="component" value="Unassembled WGS sequence"/>
</dbReference>
<keyword evidence="3 8" id="KW-0808">Transferase</keyword>
<dbReference type="InterPro" id="IPR040758">
    <property type="entry name" value="PrmC_N"/>
</dbReference>
<dbReference type="InterPro" id="IPR007848">
    <property type="entry name" value="Small_mtfrase_dom"/>
</dbReference>
<reference evidence="8 9" key="1">
    <citation type="submission" date="2018-06" db="EMBL/GenBank/DDBJ databases">
        <title>Noncontiguous genome sequence of Ruminococcaceae bacterium ASD2818.</title>
        <authorList>
            <person name="Chaplin A.V."/>
            <person name="Sokolova S.R."/>
            <person name="Kochetkova T.O."/>
            <person name="Goltsov A.Y."/>
            <person name="Trofimov D.Y."/>
            <person name="Efimov B.A."/>
        </authorList>
    </citation>
    <scope>NUCLEOTIDE SEQUENCE [LARGE SCALE GENOMIC DNA]</scope>
    <source>
        <strain evidence="8 9">ASD2818</strain>
    </source>
</reference>
<comment type="catalytic activity">
    <reaction evidence="5">
        <text>L-glutaminyl-[peptide chain release factor] + S-adenosyl-L-methionine = N(5)-methyl-L-glutaminyl-[peptide chain release factor] + S-adenosyl-L-homocysteine + H(+)</text>
        <dbReference type="Rhea" id="RHEA:42896"/>
        <dbReference type="Rhea" id="RHEA-COMP:10271"/>
        <dbReference type="Rhea" id="RHEA-COMP:10272"/>
        <dbReference type="ChEBI" id="CHEBI:15378"/>
        <dbReference type="ChEBI" id="CHEBI:30011"/>
        <dbReference type="ChEBI" id="CHEBI:57856"/>
        <dbReference type="ChEBI" id="CHEBI:59789"/>
        <dbReference type="ChEBI" id="CHEBI:61891"/>
        <dbReference type="EC" id="2.1.1.297"/>
    </reaction>
</comment>
<dbReference type="EC" id="2.1.1.297" evidence="1"/>
<evidence type="ECO:0000256" key="4">
    <source>
        <dbReference type="ARBA" id="ARBA00022691"/>
    </source>
</evidence>
<comment type="caution">
    <text evidence="8">The sequence shown here is derived from an EMBL/GenBank/DDBJ whole genome shotgun (WGS) entry which is preliminary data.</text>
</comment>
<sequence>MTLKEVYQEGKKTLTEAELESPAFDAISLFHKVFGMDRQALAIHGAADAGEVRQERYRALIRERAAGRPLQYILGSWPFMDLELEVGEGVLIPREETELLVYTGARRLAQAFPGMAGGKGLRAADLCAGTGAVALGLAGLLPQASVAALELEEEAFVYLQRNCRRMGRRVQPLRCDICRPSTAEQFGGLHGILSNPPYIRSAELPVLQREVRREPQSALDGGTDGLHFYRCIAALWVPRLVRGGVCAVETGEDQGRAVAALFEQSGLREVRVEKDFNGLDRVVSGIR</sequence>
<proteinExistence type="predicted"/>
<keyword evidence="4" id="KW-0949">S-adenosyl-L-methionine</keyword>
<evidence type="ECO:0000313" key="9">
    <source>
        <dbReference type="Proteomes" id="UP000249377"/>
    </source>
</evidence>
<dbReference type="GO" id="GO:0003676">
    <property type="term" value="F:nucleic acid binding"/>
    <property type="evidence" value="ECO:0007669"/>
    <property type="project" value="InterPro"/>
</dbReference>
<dbReference type="SUPFAM" id="SSF53335">
    <property type="entry name" value="S-adenosyl-L-methionine-dependent methyltransferases"/>
    <property type="match status" value="1"/>
</dbReference>
<organism evidence="8 9">
    <name type="scientific">Hydrogeniiclostridium mannosilyticum</name>
    <dbReference type="NCBI Taxonomy" id="2764322"/>
    <lineage>
        <taxon>Bacteria</taxon>
        <taxon>Bacillati</taxon>
        <taxon>Bacillota</taxon>
        <taxon>Clostridia</taxon>
        <taxon>Eubacteriales</taxon>
        <taxon>Acutalibacteraceae</taxon>
        <taxon>Hydrogeniiclostridium</taxon>
    </lineage>
</organism>
<evidence type="ECO:0000256" key="5">
    <source>
        <dbReference type="ARBA" id="ARBA00048391"/>
    </source>
</evidence>
<dbReference type="Gene3D" id="1.10.8.10">
    <property type="entry name" value="DNA helicase RuvA subunit, C-terminal domain"/>
    <property type="match status" value="1"/>
</dbReference>
<name>A0A328UP01_9FIRM</name>
<dbReference type="InterPro" id="IPR002052">
    <property type="entry name" value="DNA_methylase_N6_adenine_CS"/>
</dbReference>
<dbReference type="InterPro" id="IPR019874">
    <property type="entry name" value="RF_methyltr_PrmC"/>
</dbReference>
<evidence type="ECO:0000256" key="1">
    <source>
        <dbReference type="ARBA" id="ARBA00012771"/>
    </source>
</evidence>
<evidence type="ECO:0000259" key="7">
    <source>
        <dbReference type="Pfam" id="PF17827"/>
    </source>
</evidence>
<dbReference type="NCBIfam" id="TIGR03534">
    <property type="entry name" value="RF_mod_PrmC"/>
    <property type="match status" value="1"/>
</dbReference>
<evidence type="ECO:0000313" key="8">
    <source>
        <dbReference type="EMBL" id="RAQ30645.1"/>
    </source>
</evidence>
<dbReference type="Gene3D" id="3.40.50.150">
    <property type="entry name" value="Vaccinia Virus protein VP39"/>
    <property type="match status" value="1"/>
</dbReference>
<dbReference type="Pfam" id="PF17827">
    <property type="entry name" value="PrmC_N"/>
    <property type="match status" value="1"/>
</dbReference>